<organism evidence="1 2">
    <name type="scientific">Actinacidiphila reveromycinica</name>
    <dbReference type="NCBI Taxonomy" id="659352"/>
    <lineage>
        <taxon>Bacteria</taxon>
        <taxon>Bacillati</taxon>
        <taxon>Actinomycetota</taxon>
        <taxon>Actinomycetes</taxon>
        <taxon>Kitasatosporales</taxon>
        <taxon>Streptomycetaceae</taxon>
        <taxon>Actinacidiphila</taxon>
    </lineage>
</organism>
<protein>
    <submittedName>
        <fullName evidence="1">Uncharacterized protein</fullName>
    </submittedName>
</protein>
<dbReference type="Proteomes" id="UP000595703">
    <property type="component" value="Plasmid pRVR1"/>
</dbReference>
<reference evidence="1 2" key="1">
    <citation type="journal article" date="2020" name="Sci. Rep.">
        <title>beta-carboline chemical signals induce reveromycin production through a LuxR family regulator in Streptomyces sp. SN-593.</title>
        <authorList>
            <person name="Panthee S."/>
            <person name="Kito N."/>
            <person name="Hayashi T."/>
            <person name="Shimizu T."/>
            <person name="Ishikawa J."/>
            <person name="Hamamoto H."/>
            <person name="Osada H."/>
            <person name="Takahashi S."/>
        </authorList>
    </citation>
    <scope>NUCLEOTIDE SEQUENCE [LARGE SCALE GENOMIC DNA]</scope>
    <source>
        <strain evidence="1 2">SN-593</strain>
        <plasmid evidence="1 2">pRVR1</plasmid>
    </source>
</reference>
<proteinExistence type="predicted"/>
<accession>A0A7U3LGC9</accession>
<geneLocation type="plasmid" evidence="1 2">
    <name>pRVR1</name>
</geneLocation>
<dbReference type="AlphaFoldDB" id="A0A7U3LGC9"/>
<dbReference type="KEGG" id="arev:RVR_P178"/>
<name>A0A7U3LGC9_9ACTN</name>
<keyword evidence="2" id="KW-1185">Reference proteome</keyword>
<keyword evidence="1" id="KW-0614">Plasmid</keyword>
<dbReference type="Pfam" id="PF19698">
    <property type="entry name" value="DUF6197"/>
    <property type="match status" value="1"/>
</dbReference>
<evidence type="ECO:0000313" key="1">
    <source>
        <dbReference type="EMBL" id="BBG20696.1"/>
    </source>
</evidence>
<dbReference type="RefSeq" id="WP_202239840.1">
    <property type="nucleotide sequence ID" value="NZ_AP018366.1"/>
</dbReference>
<dbReference type="InterPro" id="IPR045677">
    <property type="entry name" value="DUF6197"/>
</dbReference>
<sequence>MRHAKEAATNWVQSDFCAQAKGATDAATVTLPTAVPATFRSAAALAAAVDEAFAEALQELLGADAGADALQVGAEAEAYLKSLSPAEPAPPSRPFGLPNIDTLIRAAGIATGPSLPDPRVPSPTAQLMRQTAKTGGRLAGRAAWWLLKTTAYVTAVVIRKVIVTAGELLFGTTTQPQQAPVPPAPRGTGRVIAPSDFLRATSAEIERRGWTQYAMEDMHGRVCMLGAERALIQSGTGTWRTARNANDHIRAVTGSRSVPAWNDSLRRYESQIHAALLTAAARARAAGE</sequence>
<evidence type="ECO:0000313" key="2">
    <source>
        <dbReference type="Proteomes" id="UP000595703"/>
    </source>
</evidence>
<dbReference type="EMBL" id="AP018366">
    <property type="protein sequence ID" value="BBG20696.1"/>
    <property type="molecule type" value="Genomic_DNA"/>
</dbReference>
<gene>
    <name evidence="1" type="ORF">RVR_P178</name>
</gene>